<accession>A0A1T4VN90</accession>
<dbReference type="RefSeq" id="WP_051639280.1">
    <property type="nucleotide sequence ID" value="NZ_FUXX01000035.1"/>
</dbReference>
<dbReference type="SUPFAM" id="SSF46785">
    <property type="entry name" value="Winged helix' DNA-binding domain"/>
    <property type="match status" value="1"/>
</dbReference>
<dbReference type="InterPro" id="IPR002481">
    <property type="entry name" value="FUR"/>
</dbReference>
<sequence length="148" mass="16775">MIDENESFNIDALTEDTIRKLEASGLRMTVQRRRIIEILTSSKCTSPKELWYEAKQFVPDLGIATVYRLINRLEQIGLISKNRNLGMQRVEPRLGVVADEKGRRILNEGSVKDLELLIKQGLVQRGTISPMNNVRLSLVGDKINVTVI</sequence>
<dbReference type="GO" id="GO:0003700">
    <property type="term" value="F:DNA-binding transcription factor activity"/>
    <property type="evidence" value="ECO:0007669"/>
    <property type="project" value="InterPro"/>
</dbReference>
<dbReference type="AlphaFoldDB" id="A0A1T4VN90"/>
<organism evidence="1 2">
    <name type="scientific">Succinivibrio dextrinosolvens DSM 3072</name>
    <dbReference type="NCBI Taxonomy" id="1123324"/>
    <lineage>
        <taxon>Bacteria</taxon>
        <taxon>Pseudomonadati</taxon>
        <taxon>Pseudomonadota</taxon>
        <taxon>Gammaproteobacteria</taxon>
        <taxon>Aeromonadales</taxon>
        <taxon>Succinivibrionaceae</taxon>
        <taxon>Succinivibrio</taxon>
    </lineage>
</organism>
<evidence type="ECO:0000313" key="2">
    <source>
        <dbReference type="Proteomes" id="UP000242432"/>
    </source>
</evidence>
<dbReference type="Pfam" id="PF01475">
    <property type="entry name" value="FUR"/>
    <property type="match status" value="1"/>
</dbReference>
<proteinExistence type="predicted"/>
<gene>
    <name evidence="1" type="ORF">SAMN02745213_01807</name>
</gene>
<dbReference type="Proteomes" id="UP000242432">
    <property type="component" value="Unassembled WGS sequence"/>
</dbReference>
<dbReference type="STRING" id="83771.SAMN02910357_02066"/>
<dbReference type="InterPro" id="IPR036390">
    <property type="entry name" value="WH_DNA-bd_sf"/>
</dbReference>
<keyword evidence="2" id="KW-1185">Reference proteome</keyword>
<reference evidence="2" key="1">
    <citation type="submission" date="2017-02" db="EMBL/GenBank/DDBJ databases">
        <authorList>
            <person name="Varghese N."/>
            <person name="Submissions S."/>
        </authorList>
    </citation>
    <scope>NUCLEOTIDE SEQUENCE [LARGE SCALE GENOMIC DNA]</scope>
    <source>
        <strain evidence="2">DSM 3072</strain>
    </source>
</reference>
<dbReference type="Gene3D" id="1.10.10.10">
    <property type="entry name" value="Winged helix-like DNA-binding domain superfamily/Winged helix DNA-binding domain"/>
    <property type="match status" value="1"/>
</dbReference>
<name>A0A1T4VN90_9GAMM</name>
<dbReference type="InterPro" id="IPR036388">
    <property type="entry name" value="WH-like_DNA-bd_sf"/>
</dbReference>
<protein>
    <submittedName>
        <fullName evidence="1">Fur family transcriptional regulator, ferric uptake regulator</fullName>
    </submittedName>
</protein>
<dbReference type="EMBL" id="FUXX01000035">
    <property type="protein sequence ID" value="SKA66365.1"/>
    <property type="molecule type" value="Genomic_DNA"/>
</dbReference>
<evidence type="ECO:0000313" key="1">
    <source>
        <dbReference type="EMBL" id="SKA66365.1"/>
    </source>
</evidence>